<feature type="region of interest" description="Disordered" evidence="1">
    <location>
        <begin position="1"/>
        <end position="54"/>
    </location>
</feature>
<evidence type="ECO:0000256" key="1">
    <source>
        <dbReference type="SAM" id="MobiDB-lite"/>
    </source>
</evidence>
<dbReference type="AlphaFoldDB" id="A0A8H3L4G6"/>
<feature type="compositionally biased region" description="Basic and acidic residues" evidence="1">
    <location>
        <begin position="17"/>
        <end position="27"/>
    </location>
</feature>
<evidence type="ECO:0000313" key="3">
    <source>
        <dbReference type="Proteomes" id="UP000615446"/>
    </source>
</evidence>
<dbReference type="Proteomes" id="UP000615446">
    <property type="component" value="Unassembled WGS sequence"/>
</dbReference>
<feature type="compositionally biased region" description="Basic residues" evidence="1">
    <location>
        <begin position="28"/>
        <end position="39"/>
    </location>
</feature>
<feature type="compositionally biased region" description="Acidic residues" evidence="1">
    <location>
        <begin position="43"/>
        <end position="54"/>
    </location>
</feature>
<sequence>MAFSTENKKLKKRIKKNKGDSAKDTHLSKKVKSSTKGKKIISDNEDDDDNEESIDEKNARLKNLLQNILDVHVKMSQIAHQQRTRKYDDKLQCYDFMLPENASKEDNDIEDEELNVIIDNMEIVGGGSKSGSFM</sequence>
<dbReference type="EMBL" id="BLAL01000050">
    <property type="protein sequence ID" value="GES80484.1"/>
    <property type="molecule type" value="Genomic_DNA"/>
</dbReference>
<gene>
    <name evidence="2" type="ORF">RCL2_000775500</name>
</gene>
<reference evidence="2" key="1">
    <citation type="submission" date="2019-10" db="EMBL/GenBank/DDBJ databases">
        <title>Conservation and host-specific expression of non-tandemly repeated heterogenous ribosome RNA gene in arbuscular mycorrhizal fungi.</title>
        <authorList>
            <person name="Maeda T."/>
            <person name="Kobayashi Y."/>
            <person name="Nakagawa T."/>
            <person name="Ezawa T."/>
            <person name="Yamaguchi K."/>
            <person name="Bino T."/>
            <person name="Nishimoto Y."/>
            <person name="Shigenobu S."/>
            <person name="Kawaguchi M."/>
        </authorList>
    </citation>
    <scope>NUCLEOTIDE SEQUENCE</scope>
    <source>
        <strain evidence="2">HR1</strain>
    </source>
</reference>
<protein>
    <submittedName>
        <fullName evidence="2">Uncharacterized protein</fullName>
    </submittedName>
</protein>
<accession>A0A8H3L4G6</accession>
<name>A0A8H3L4G6_9GLOM</name>
<organism evidence="2 3">
    <name type="scientific">Rhizophagus clarus</name>
    <dbReference type="NCBI Taxonomy" id="94130"/>
    <lineage>
        <taxon>Eukaryota</taxon>
        <taxon>Fungi</taxon>
        <taxon>Fungi incertae sedis</taxon>
        <taxon>Mucoromycota</taxon>
        <taxon>Glomeromycotina</taxon>
        <taxon>Glomeromycetes</taxon>
        <taxon>Glomerales</taxon>
        <taxon>Glomeraceae</taxon>
        <taxon>Rhizophagus</taxon>
    </lineage>
</organism>
<proteinExistence type="predicted"/>
<comment type="caution">
    <text evidence="2">The sequence shown here is derived from an EMBL/GenBank/DDBJ whole genome shotgun (WGS) entry which is preliminary data.</text>
</comment>
<evidence type="ECO:0000313" key="2">
    <source>
        <dbReference type="EMBL" id="GES80484.1"/>
    </source>
</evidence>